<evidence type="ECO:0000313" key="2">
    <source>
        <dbReference type="EMBL" id="KAG7568838.1"/>
    </source>
</evidence>
<comment type="caution">
    <text evidence="2">The sequence shown here is derived from an EMBL/GenBank/DDBJ whole genome shotgun (WGS) entry which is preliminary data.</text>
</comment>
<evidence type="ECO:0000256" key="1">
    <source>
        <dbReference type="SAM" id="MobiDB-lite"/>
    </source>
</evidence>
<dbReference type="Proteomes" id="UP000694240">
    <property type="component" value="Chromosome 9"/>
</dbReference>
<evidence type="ECO:0000313" key="3">
    <source>
        <dbReference type="Proteomes" id="UP000694240"/>
    </source>
</evidence>
<accession>A0A8T2A6S7</accession>
<sequence>MNSKILASPSDFAPPVTSSSDWCLVLRCDLSGEPPVTWLFFRRVSPEIIPFPLSVSSHSRRFPLSSVAFLDLRPPPAPTPEPPSPPAPPKPPDPPDPQICFCFGESLPQLPFSTFFRAFDSLLPPSSARSGFTSPASLPLLPTKALVFMGLLLPVESPFAIWFGKLGARLCPATTLFRQVGYVADAPTFPPQTLPQVCSYSSPSNPSEMGIYWMLIEFVALVWWLSDLVHRVSMSLDTLVYTFLFFCSTHIALVRSITAVCRFCLNVVLLEVVSWQLGQGSLFQYNWLVNLAHWGFYCPHLSFMELFILPYASLVFSDSVTGSNVLKTVLLEVEAKIVEKDCFRSAFADCLALTTLEALVPPPWGFDKEFQAFGCSCLDDTLVELVSSPLSLSLNLSFVLVLSFRFYPITNVLAFSTLCSHVVSSLNGG</sequence>
<dbReference type="EMBL" id="JAEFBK010000009">
    <property type="protein sequence ID" value="KAG7568838.1"/>
    <property type="molecule type" value="Genomic_DNA"/>
</dbReference>
<organism evidence="2 3">
    <name type="scientific">Arabidopsis thaliana x Arabidopsis arenosa</name>
    <dbReference type="NCBI Taxonomy" id="1240361"/>
    <lineage>
        <taxon>Eukaryota</taxon>
        <taxon>Viridiplantae</taxon>
        <taxon>Streptophyta</taxon>
        <taxon>Embryophyta</taxon>
        <taxon>Tracheophyta</taxon>
        <taxon>Spermatophyta</taxon>
        <taxon>Magnoliopsida</taxon>
        <taxon>eudicotyledons</taxon>
        <taxon>Gunneridae</taxon>
        <taxon>Pentapetalae</taxon>
        <taxon>rosids</taxon>
        <taxon>malvids</taxon>
        <taxon>Brassicales</taxon>
        <taxon>Brassicaceae</taxon>
        <taxon>Camelineae</taxon>
        <taxon>Arabidopsis</taxon>
    </lineage>
</organism>
<protein>
    <submittedName>
        <fullName evidence="2">Uncharacterized protein</fullName>
    </submittedName>
</protein>
<feature type="region of interest" description="Disordered" evidence="1">
    <location>
        <begin position="75"/>
        <end position="95"/>
    </location>
</feature>
<gene>
    <name evidence="2" type="ORF">ISN45_Aa04g016200</name>
</gene>
<reference evidence="2 3" key="1">
    <citation type="submission" date="2020-12" db="EMBL/GenBank/DDBJ databases">
        <title>Concerted genomic and epigenomic changes stabilize Arabidopsis allopolyploids.</title>
        <authorList>
            <person name="Chen Z."/>
        </authorList>
    </citation>
    <scope>NUCLEOTIDE SEQUENCE [LARGE SCALE GENOMIC DNA]</scope>
    <source>
        <strain evidence="2">Allo738</strain>
        <tissue evidence="2">Leaf</tissue>
    </source>
</reference>
<proteinExistence type="predicted"/>
<name>A0A8T2A6S7_9BRAS</name>
<keyword evidence="3" id="KW-1185">Reference proteome</keyword>
<dbReference type="AlphaFoldDB" id="A0A8T2A6S7"/>